<feature type="domain" description="Carboxymuconolactone decarboxylase-like" evidence="1">
    <location>
        <begin position="21"/>
        <end position="68"/>
    </location>
</feature>
<evidence type="ECO:0000313" key="3">
    <source>
        <dbReference type="Proteomes" id="UP001500751"/>
    </source>
</evidence>
<dbReference type="Pfam" id="PF02627">
    <property type="entry name" value="CMD"/>
    <property type="match status" value="1"/>
</dbReference>
<evidence type="ECO:0000313" key="2">
    <source>
        <dbReference type="EMBL" id="GAA2050169.1"/>
    </source>
</evidence>
<dbReference type="SUPFAM" id="SSF69118">
    <property type="entry name" value="AhpD-like"/>
    <property type="match status" value="1"/>
</dbReference>
<accession>A0ABP5GRU0</accession>
<dbReference type="PANTHER" id="PTHR35446">
    <property type="entry name" value="SI:CH211-175M2.5"/>
    <property type="match status" value="1"/>
</dbReference>
<dbReference type="PANTHER" id="PTHR35446:SF2">
    <property type="entry name" value="CARBOXYMUCONOLACTONE DECARBOXYLASE-LIKE DOMAIN-CONTAINING PROTEIN"/>
    <property type="match status" value="1"/>
</dbReference>
<dbReference type="InterPro" id="IPR003779">
    <property type="entry name" value="CMD-like"/>
</dbReference>
<protein>
    <submittedName>
        <fullName evidence="2">Carboxymuconolactone decarboxylase family protein</fullName>
    </submittedName>
</protein>
<comment type="caution">
    <text evidence="2">The sequence shown here is derived from an EMBL/GenBank/DDBJ whole genome shotgun (WGS) entry which is preliminary data.</text>
</comment>
<dbReference type="Gene3D" id="1.20.1290.10">
    <property type="entry name" value="AhpD-like"/>
    <property type="match status" value="1"/>
</dbReference>
<dbReference type="EMBL" id="BAAAQN010000048">
    <property type="protein sequence ID" value="GAA2050169.1"/>
    <property type="molecule type" value="Genomic_DNA"/>
</dbReference>
<organism evidence="2 3">
    <name type="scientific">Catenulispora yoronensis</name>
    <dbReference type="NCBI Taxonomy" id="450799"/>
    <lineage>
        <taxon>Bacteria</taxon>
        <taxon>Bacillati</taxon>
        <taxon>Actinomycetota</taxon>
        <taxon>Actinomycetes</taxon>
        <taxon>Catenulisporales</taxon>
        <taxon>Catenulisporaceae</taxon>
        <taxon>Catenulispora</taxon>
    </lineage>
</organism>
<gene>
    <name evidence="2" type="ORF">GCM10009839_65600</name>
</gene>
<dbReference type="RefSeq" id="WP_344669573.1">
    <property type="nucleotide sequence ID" value="NZ_BAAAQN010000048.1"/>
</dbReference>
<name>A0ABP5GRU0_9ACTN</name>
<dbReference type="InterPro" id="IPR029032">
    <property type="entry name" value="AhpD-like"/>
</dbReference>
<keyword evidence="3" id="KW-1185">Reference proteome</keyword>
<sequence>MPHIDLGNDQPGIRSLFFYRPETAAPLSELAEILLRGPSTLERWERELIATHVSGLNECRFCTTTHAAFTAAQLPEGLELDVIRADVGSAPISDKLKALLDVAAAVQRGGRQVTTELVDAARAAGADDPEIHDTVLIAAAFCMFNRYVDGLATVMPDDLSGLAERAKALVAEGYLPTVAAARAHQAQAAVR</sequence>
<proteinExistence type="predicted"/>
<evidence type="ECO:0000259" key="1">
    <source>
        <dbReference type="Pfam" id="PF02627"/>
    </source>
</evidence>
<reference evidence="3" key="1">
    <citation type="journal article" date="2019" name="Int. J. Syst. Evol. Microbiol.">
        <title>The Global Catalogue of Microorganisms (GCM) 10K type strain sequencing project: providing services to taxonomists for standard genome sequencing and annotation.</title>
        <authorList>
            <consortium name="The Broad Institute Genomics Platform"/>
            <consortium name="The Broad Institute Genome Sequencing Center for Infectious Disease"/>
            <person name="Wu L."/>
            <person name="Ma J."/>
        </authorList>
    </citation>
    <scope>NUCLEOTIDE SEQUENCE [LARGE SCALE GENOMIC DNA]</scope>
    <source>
        <strain evidence="3">JCM 16014</strain>
    </source>
</reference>
<dbReference type="Proteomes" id="UP001500751">
    <property type="component" value="Unassembled WGS sequence"/>
</dbReference>